<name>A0A315ZBL2_SEDFL</name>
<gene>
    <name evidence="2" type="ORF">BC781_102237</name>
</gene>
<dbReference type="Proteomes" id="UP000245535">
    <property type="component" value="Unassembled WGS sequence"/>
</dbReference>
<sequence>MLDLNATFEFVNAFVLIGWILLLFFPKWKWTNRLVIGFVVLVLGVFYASIVFSALSVEDFSSFSTLDGLMTLFADKKGVLAGWIHYLAFDLLVGMLILHLSQKAKLNHFLVVPCLLFTFMIGPVGVLLFLTLRSINTKSYFIDLD</sequence>
<evidence type="ECO:0000313" key="3">
    <source>
        <dbReference type="Proteomes" id="UP000245535"/>
    </source>
</evidence>
<dbReference type="OrthoDB" id="345237at2"/>
<feature type="transmembrane region" description="Helical" evidence="1">
    <location>
        <begin position="6"/>
        <end position="25"/>
    </location>
</feature>
<evidence type="ECO:0000313" key="2">
    <source>
        <dbReference type="EMBL" id="PWJ42692.1"/>
    </source>
</evidence>
<dbReference type="EMBL" id="QGDO01000002">
    <property type="protein sequence ID" value="PWJ42692.1"/>
    <property type="molecule type" value="Genomic_DNA"/>
</dbReference>
<organism evidence="2 3">
    <name type="scientific">Sediminitomix flava</name>
    <dbReference type="NCBI Taxonomy" id="379075"/>
    <lineage>
        <taxon>Bacteria</taxon>
        <taxon>Pseudomonadati</taxon>
        <taxon>Bacteroidota</taxon>
        <taxon>Cytophagia</taxon>
        <taxon>Cytophagales</taxon>
        <taxon>Flammeovirgaceae</taxon>
        <taxon>Sediminitomix</taxon>
    </lineage>
</organism>
<keyword evidence="1" id="KW-0472">Membrane</keyword>
<dbReference type="Pfam" id="PF14108">
    <property type="entry name" value="ABA4-like"/>
    <property type="match status" value="1"/>
</dbReference>
<feature type="transmembrane region" description="Helical" evidence="1">
    <location>
        <begin position="34"/>
        <end position="57"/>
    </location>
</feature>
<proteinExistence type="predicted"/>
<keyword evidence="1" id="KW-1133">Transmembrane helix</keyword>
<feature type="transmembrane region" description="Helical" evidence="1">
    <location>
        <begin position="77"/>
        <end position="98"/>
    </location>
</feature>
<accession>A0A315ZBL2</accession>
<keyword evidence="3" id="KW-1185">Reference proteome</keyword>
<evidence type="ECO:0000256" key="1">
    <source>
        <dbReference type="SAM" id="Phobius"/>
    </source>
</evidence>
<feature type="transmembrane region" description="Helical" evidence="1">
    <location>
        <begin position="110"/>
        <end position="132"/>
    </location>
</feature>
<comment type="caution">
    <text evidence="2">The sequence shown here is derived from an EMBL/GenBank/DDBJ whole genome shotgun (WGS) entry which is preliminary data.</text>
</comment>
<dbReference type="RefSeq" id="WP_109616822.1">
    <property type="nucleotide sequence ID" value="NZ_QGDO01000002.1"/>
</dbReference>
<keyword evidence="1" id="KW-0812">Transmembrane</keyword>
<dbReference type="AlphaFoldDB" id="A0A315ZBL2"/>
<protein>
    <submittedName>
        <fullName evidence="2">Uncharacterized protein DUF4281</fullName>
    </submittedName>
</protein>
<dbReference type="InterPro" id="IPR025461">
    <property type="entry name" value="ABA4-like"/>
</dbReference>
<reference evidence="2 3" key="1">
    <citation type="submission" date="2018-03" db="EMBL/GenBank/DDBJ databases">
        <title>Genomic Encyclopedia of Archaeal and Bacterial Type Strains, Phase II (KMG-II): from individual species to whole genera.</title>
        <authorList>
            <person name="Goeker M."/>
        </authorList>
    </citation>
    <scope>NUCLEOTIDE SEQUENCE [LARGE SCALE GENOMIC DNA]</scope>
    <source>
        <strain evidence="2 3">DSM 28229</strain>
    </source>
</reference>